<dbReference type="PANTHER" id="PTHR34146:SF8">
    <property type="entry name" value="RNASE H TYPE-1 DOMAIN-CONTAINING PROTEIN"/>
    <property type="match status" value="1"/>
</dbReference>
<dbReference type="GO" id="GO:0003676">
    <property type="term" value="F:nucleic acid binding"/>
    <property type="evidence" value="ECO:0007669"/>
    <property type="project" value="InterPro"/>
</dbReference>
<dbReference type="InterPro" id="IPR036397">
    <property type="entry name" value="RNaseH_sf"/>
</dbReference>
<protein>
    <recommendedName>
        <fullName evidence="1">RNase H type-1 domain-containing protein</fullName>
    </recommendedName>
</protein>
<feature type="domain" description="RNase H type-1" evidence="1">
    <location>
        <begin position="44"/>
        <end position="147"/>
    </location>
</feature>
<dbReference type="AlphaFoldDB" id="A0A803P414"/>
<reference evidence="2" key="1">
    <citation type="submission" date="2018-11" db="EMBL/GenBank/DDBJ databases">
        <authorList>
            <person name="Grassa J C."/>
        </authorList>
    </citation>
    <scope>NUCLEOTIDE SEQUENCE [LARGE SCALE GENOMIC DNA]</scope>
</reference>
<dbReference type="CDD" id="cd06222">
    <property type="entry name" value="RNase_H_like"/>
    <property type="match status" value="1"/>
</dbReference>
<dbReference type="Pfam" id="PF13456">
    <property type="entry name" value="RVT_3"/>
    <property type="match status" value="1"/>
</dbReference>
<dbReference type="InterPro" id="IPR012337">
    <property type="entry name" value="RNaseH-like_sf"/>
</dbReference>
<dbReference type="InterPro" id="IPR044730">
    <property type="entry name" value="RNase_H-like_dom_plant"/>
</dbReference>
<reference evidence="2" key="2">
    <citation type="submission" date="2021-03" db="UniProtKB">
        <authorList>
            <consortium name="EnsemblPlants"/>
        </authorList>
    </citation>
    <scope>IDENTIFICATION</scope>
</reference>
<dbReference type="InterPro" id="IPR002156">
    <property type="entry name" value="RNaseH_domain"/>
</dbReference>
<organism evidence="2 3">
    <name type="scientific">Cannabis sativa</name>
    <name type="common">Hemp</name>
    <name type="synonym">Marijuana</name>
    <dbReference type="NCBI Taxonomy" id="3483"/>
    <lineage>
        <taxon>Eukaryota</taxon>
        <taxon>Viridiplantae</taxon>
        <taxon>Streptophyta</taxon>
        <taxon>Embryophyta</taxon>
        <taxon>Tracheophyta</taxon>
        <taxon>Spermatophyta</taxon>
        <taxon>Magnoliopsida</taxon>
        <taxon>eudicotyledons</taxon>
        <taxon>Gunneridae</taxon>
        <taxon>Pentapetalae</taxon>
        <taxon>rosids</taxon>
        <taxon>fabids</taxon>
        <taxon>Rosales</taxon>
        <taxon>Cannabaceae</taxon>
        <taxon>Cannabis</taxon>
    </lineage>
</organism>
<name>A0A803P414_CANSA</name>
<proteinExistence type="predicted"/>
<evidence type="ECO:0000313" key="3">
    <source>
        <dbReference type="Proteomes" id="UP000596661"/>
    </source>
</evidence>
<dbReference type="PANTHER" id="PTHR34146">
    <property type="entry name" value="POLYNUCLEOTIDYL TRANSFERASE, RIBONUCLEASE H-LIKE SUPERFAMILY PROTEIN-RELATED"/>
    <property type="match status" value="1"/>
</dbReference>
<dbReference type="GO" id="GO:0004523">
    <property type="term" value="F:RNA-DNA hybrid ribonuclease activity"/>
    <property type="evidence" value="ECO:0007669"/>
    <property type="project" value="InterPro"/>
</dbReference>
<evidence type="ECO:0000259" key="1">
    <source>
        <dbReference type="Pfam" id="PF13456"/>
    </source>
</evidence>
<dbReference type="EMBL" id="UZAU01000282">
    <property type="status" value="NOT_ANNOTATED_CDS"/>
    <property type="molecule type" value="Genomic_DNA"/>
</dbReference>
<evidence type="ECO:0000313" key="2">
    <source>
        <dbReference type="EnsemblPlants" id="cds.evm.model.03.1114"/>
    </source>
</evidence>
<dbReference type="Gene3D" id="3.30.420.10">
    <property type="entry name" value="Ribonuclease H-like superfamily/Ribonuclease H"/>
    <property type="match status" value="1"/>
</dbReference>
<sequence length="173" mass="19891">MPSILSWMRILGKVNIGPRCLEKPVKSMMSYEFIFMADASWLDDKAELAMVMIQKDFGVWAMNTCRSNVASALDAEIQAMFLALQWAKNERWDHITIVSDAQTAIMAFEARECPPAWNCWHTSYKVLEILVSFVCCNFYHMPRNSNVLLIHWLRVLDVLAITLVLFEGKESPL</sequence>
<dbReference type="Proteomes" id="UP000596661">
    <property type="component" value="Chromosome 3"/>
</dbReference>
<accession>A0A803P414</accession>
<dbReference type="SUPFAM" id="SSF53098">
    <property type="entry name" value="Ribonuclease H-like"/>
    <property type="match status" value="1"/>
</dbReference>
<dbReference type="EnsemblPlants" id="evm.model.03.1114">
    <property type="protein sequence ID" value="cds.evm.model.03.1114"/>
    <property type="gene ID" value="evm.TU.03.1114"/>
</dbReference>
<keyword evidence="3" id="KW-1185">Reference proteome</keyword>
<dbReference type="Gramene" id="evm.model.03.1114">
    <property type="protein sequence ID" value="cds.evm.model.03.1114"/>
    <property type="gene ID" value="evm.TU.03.1114"/>
</dbReference>